<organism evidence="17 18">
    <name type="scientific">Aerococcus viridans</name>
    <dbReference type="NCBI Taxonomy" id="1377"/>
    <lineage>
        <taxon>Bacteria</taxon>
        <taxon>Bacillati</taxon>
        <taxon>Bacillota</taxon>
        <taxon>Bacilli</taxon>
        <taxon>Lactobacillales</taxon>
        <taxon>Aerococcaceae</taxon>
        <taxon>Aerococcus</taxon>
    </lineage>
</organism>
<reference evidence="18" key="1">
    <citation type="submission" date="2017-12" db="EMBL/GenBank/DDBJ databases">
        <title>FDA dAtabase for Regulatory Grade micrObial Sequences (FDA-ARGOS): Supporting development and validation of Infectious Disease Dx tests.</title>
        <authorList>
            <person name="Hoffmann M."/>
            <person name="Allard M."/>
            <person name="Evans P."/>
            <person name="Brown E."/>
            <person name="Tallon L."/>
            <person name="Sadzewicz L."/>
            <person name="Sengamalay N."/>
            <person name="Ott S."/>
            <person name="Godinez A."/>
            <person name="Nagaraj S."/>
            <person name="Vavikolanu K."/>
            <person name="Aluvathingal J."/>
            <person name="Nadendla S."/>
            <person name="Sichtig H."/>
        </authorList>
    </citation>
    <scope>NUCLEOTIDE SEQUENCE [LARGE SCALE GENOMIC DNA]</scope>
    <source>
        <strain evidence="18">FDAARGOS_249</strain>
    </source>
</reference>
<dbReference type="PROSITE" id="PS50975">
    <property type="entry name" value="ATP_GRASP"/>
    <property type="match status" value="1"/>
</dbReference>
<keyword evidence="14" id="KW-0443">Lipid metabolism</keyword>
<dbReference type="InterPro" id="IPR004549">
    <property type="entry name" value="Acetyl_CoA_COase_biotin_COase"/>
</dbReference>
<comment type="pathway">
    <text evidence="2 14">Lipid metabolism; malonyl-CoA biosynthesis; malonyl-CoA from acetyl-CoA: step 1/1.</text>
</comment>
<keyword evidence="6" id="KW-0479">Metal-binding</keyword>
<dbReference type="FunFam" id="3.30.1490.20:FF:000018">
    <property type="entry name" value="Biotin carboxylase"/>
    <property type="match status" value="1"/>
</dbReference>
<evidence type="ECO:0000259" key="16">
    <source>
        <dbReference type="PROSITE" id="PS50979"/>
    </source>
</evidence>
<keyword evidence="14" id="KW-0275">Fatty acid biosynthesis</keyword>
<dbReference type="Pfam" id="PF02786">
    <property type="entry name" value="CPSase_L_D2"/>
    <property type="match status" value="1"/>
</dbReference>
<dbReference type="InterPro" id="IPR051602">
    <property type="entry name" value="ACC_Biotin_Carboxylase"/>
</dbReference>
<evidence type="ECO:0000256" key="13">
    <source>
        <dbReference type="PROSITE-ProRule" id="PRU00409"/>
    </source>
</evidence>
<evidence type="ECO:0000256" key="4">
    <source>
        <dbReference type="ARBA" id="ARBA00013263"/>
    </source>
</evidence>
<keyword evidence="10" id="KW-0464">Manganese</keyword>
<dbReference type="AlphaFoldDB" id="A0A2J9PQI9"/>
<evidence type="ECO:0000256" key="6">
    <source>
        <dbReference type="ARBA" id="ARBA00022723"/>
    </source>
</evidence>
<dbReference type="UniPathway" id="UPA00655">
    <property type="reaction ID" value="UER00711"/>
</dbReference>
<keyword evidence="7 13" id="KW-0547">Nucleotide-binding</keyword>
<feature type="domain" description="Biotin carboxylation" evidence="16">
    <location>
        <begin position="1"/>
        <end position="447"/>
    </location>
</feature>
<dbReference type="Pfam" id="PF00289">
    <property type="entry name" value="Biotin_carb_N"/>
    <property type="match status" value="1"/>
</dbReference>
<dbReference type="InterPro" id="IPR011761">
    <property type="entry name" value="ATP-grasp"/>
</dbReference>
<dbReference type="InterPro" id="IPR005479">
    <property type="entry name" value="CPAse_ATP-bd"/>
</dbReference>
<evidence type="ECO:0000256" key="5">
    <source>
        <dbReference type="ARBA" id="ARBA00022598"/>
    </source>
</evidence>
<dbReference type="InterPro" id="IPR005482">
    <property type="entry name" value="Biotin_COase_C"/>
</dbReference>
<evidence type="ECO:0000256" key="7">
    <source>
        <dbReference type="ARBA" id="ARBA00022741"/>
    </source>
</evidence>
<dbReference type="Gene3D" id="3.30.470.20">
    <property type="entry name" value="ATP-grasp fold, B domain"/>
    <property type="match status" value="1"/>
</dbReference>
<evidence type="ECO:0000256" key="11">
    <source>
        <dbReference type="ARBA" id="ARBA00023267"/>
    </source>
</evidence>
<dbReference type="InterPro" id="IPR016185">
    <property type="entry name" value="PreATP-grasp_dom_sf"/>
</dbReference>
<comment type="function">
    <text evidence="1 14">This protein is a component of the acetyl coenzyme A carboxylase complex; first, biotin carboxylase catalyzes the carboxylation of the carrier protein and then the transcarboxylase transfers the carboxyl group to form malonyl-CoA.</text>
</comment>
<keyword evidence="5 14" id="KW-0436">Ligase</keyword>
<evidence type="ECO:0000313" key="17">
    <source>
        <dbReference type="EMBL" id="PNL92331.1"/>
    </source>
</evidence>
<dbReference type="RefSeq" id="WP_083070091.1">
    <property type="nucleotide sequence ID" value="NZ_NBTM02000001.1"/>
</dbReference>
<evidence type="ECO:0000256" key="14">
    <source>
        <dbReference type="RuleBase" id="RU365063"/>
    </source>
</evidence>
<comment type="catalytic activity">
    <reaction evidence="12 14">
        <text>N(6)-biotinyl-L-lysyl-[protein] + hydrogencarbonate + ATP = N(6)-carboxybiotinyl-L-lysyl-[protein] + ADP + phosphate + H(+)</text>
        <dbReference type="Rhea" id="RHEA:13501"/>
        <dbReference type="Rhea" id="RHEA-COMP:10505"/>
        <dbReference type="Rhea" id="RHEA-COMP:10506"/>
        <dbReference type="ChEBI" id="CHEBI:15378"/>
        <dbReference type="ChEBI" id="CHEBI:17544"/>
        <dbReference type="ChEBI" id="CHEBI:30616"/>
        <dbReference type="ChEBI" id="CHEBI:43474"/>
        <dbReference type="ChEBI" id="CHEBI:83144"/>
        <dbReference type="ChEBI" id="CHEBI:83145"/>
        <dbReference type="ChEBI" id="CHEBI:456216"/>
        <dbReference type="EC" id="6.3.4.14"/>
    </reaction>
</comment>
<dbReference type="InterPro" id="IPR011054">
    <property type="entry name" value="Rudment_hybrid_motif"/>
</dbReference>
<dbReference type="PROSITE" id="PS00867">
    <property type="entry name" value="CPSASE_2"/>
    <property type="match status" value="1"/>
</dbReference>
<dbReference type="GO" id="GO:0004075">
    <property type="term" value="F:biotin carboxylase activity"/>
    <property type="evidence" value="ECO:0007669"/>
    <property type="project" value="UniProtKB-EC"/>
</dbReference>
<dbReference type="EMBL" id="NBTM02000001">
    <property type="protein sequence ID" value="PNL92331.1"/>
    <property type="molecule type" value="Genomic_DNA"/>
</dbReference>
<evidence type="ECO:0000256" key="9">
    <source>
        <dbReference type="ARBA" id="ARBA00022842"/>
    </source>
</evidence>
<evidence type="ECO:0000256" key="1">
    <source>
        <dbReference type="ARBA" id="ARBA00003761"/>
    </source>
</evidence>
<keyword evidence="14" id="KW-0276">Fatty acid metabolism</keyword>
<dbReference type="GO" id="GO:0046872">
    <property type="term" value="F:metal ion binding"/>
    <property type="evidence" value="ECO:0007669"/>
    <property type="project" value="UniProtKB-KW"/>
</dbReference>
<dbReference type="PROSITE" id="PS50979">
    <property type="entry name" value="BC"/>
    <property type="match status" value="1"/>
</dbReference>
<feature type="domain" description="ATP-grasp" evidence="15">
    <location>
        <begin position="120"/>
        <end position="317"/>
    </location>
</feature>
<dbReference type="NCBIfam" id="TIGR00514">
    <property type="entry name" value="accC"/>
    <property type="match status" value="1"/>
</dbReference>
<gene>
    <name evidence="17" type="primary">accC</name>
    <name evidence="17" type="ORF">A6J77_008840</name>
</gene>
<keyword evidence="9" id="KW-0460">Magnesium</keyword>
<dbReference type="GO" id="GO:0006633">
    <property type="term" value="P:fatty acid biosynthetic process"/>
    <property type="evidence" value="ECO:0007669"/>
    <property type="project" value="UniProtKB-KW"/>
</dbReference>
<evidence type="ECO:0000256" key="3">
    <source>
        <dbReference type="ARBA" id="ARBA00011750"/>
    </source>
</evidence>
<keyword evidence="11 14" id="KW-0092">Biotin</keyword>
<dbReference type="PROSITE" id="PS00866">
    <property type="entry name" value="CPSASE_1"/>
    <property type="match status" value="1"/>
</dbReference>
<keyword evidence="8 13" id="KW-0067">ATP-binding</keyword>
<dbReference type="InterPro" id="IPR005481">
    <property type="entry name" value="BC-like_N"/>
</dbReference>
<comment type="subunit">
    <text evidence="3 14">Acetyl-CoA carboxylase is a heterohexamer of biotin carboxyl carrier protein, biotin carboxylase and the two subunits of carboxyl transferase in a 2:2 complex.</text>
</comment>
<dbReference type="SUPFAM" id="SSF52440">
    <property type="entry name" value="PreATP-grasp domain"/>
    <property type="match status" value="1"/>
</dbReference>
<dbReference type="SMART" id="SM00878">
    <property type="entry name" value="Biotin_carb_C"/>
    <property type="match status" value="1"/>
</dbReference>
<dbReference type="FunFam" id="3.40.50.20:FF:000010">
    <property type="entry name" value="Propionyl-CoA carboxylase subunit alpha"/>
    <property type="match status" value="1"/>
</dbReference>
<dbReference type="PANTHER" id="PTHR48095">
    <property type="entry name" value="PYRUVATE CARBOXYLASE SUBUNIT A"/>
    <property type="match status" value="1"/>
</dbReference>
<dbReference type="GO" id="GO:2001295">
    <property type="term" value="P:malonyl-CoA biosynthetic process"/>
    <property type="evidence" value="ECO:0007669"/>
    <property type="project" value="UniProtKB-UniPathway"/>
</dbReference>
<dbReference type="NCBIfam" id="NF006367">
    <property type="entry name" value="PRK08591.1"/>
    <property type="match status" value="1"/>
</dbReference>
<dbReference type="Pfam" id="PF02785">
    <property type="entry name" value="Biotin_carb_C"/>
    <property type="match status" value="1"/>
</dbReference>
<evidence type="ECO:0000259" key="15">
    <source>
        <dbReference type="PROSITE" id="PS50975"/>
    </source>
</evidence>
<dbReference type="SUPFAM" id="SSF56059">
    <property type="entry name" value="Glutathione synthetase ATP-binding domain-like"/>
    <property type="match status" value="1"/>
</dbReference>
<sequence>MINKVLIANRGEIAVRIIRTCIELGIETVAVYSTADKDALHVKLADEAVCIGGPKSVDSYLNMQAILSAAVVTNVQAIHPGFGFLAENSKFAKLCAEMNIEFIGPSPEVIDLMGDKQNARDTMNAAKVQTVPGSDGILESPEDGIEIAKEVGYPVLLKATSGGGGKGMRMVHEESHFVDAYYEASREAKNAFGDDRLYMEKVIFPAHHIEVQILGDKFGNVIHLGERECSMQRNHQKVIEETPSPFITEKTRAQVTQAAVRAAEQLNYESAGTIEFLVDADQNYYFMEMNTRIQVEHPITEMVTGVDIVAQQLRIASGLPLAYEQKDITFTGHALECRINAEMPEKNFMPSSGTFDFAHFPAGGLGIRVDSGIYAGYKLPPYYDSMVAKLITHGDNRPQAINRMLRAVSEMTIKGVATNQQFQYDLLFDEAFGKGNYTNDYLEAKFLPEWARSHQA</sequence>
<evidence type="ECO:0000256" key="10">
    <source>
        <dbReference type="ARBA" id="ARBA00023211"/>
    </source>
</evidence>
<dbReference type="GO" id="GO:0005524">
    <property type="term" value="F:ATP binding"/>
    <property type="evidence" value="ECO:0007669"/>
    <property type="project" value="UniProtKB-UniRule"/>
</dbReference>
<comment type="caution">
    <text evidence="17">The sequence shown here is derived from an EMBL/GenBank/DDBJ whole genome shotgun (WGS) entry which is preliminary data.</text>
</comment>
<evidence type="ECO:0000256" key="8">
    <source>
        <dbReference type="ARBA" id="ARBA00022840"/>
    </source>
</evidence>
<evidence type="ECO:0000313" key="18">
    <source>
        <dbReference type="Proteomes" id="UP000192813"/>
    </source>
</evidence>
<name>A0A2J9PQI9_9LACT</name>
<keyword evidence="14" id="KW-0444">Lipid biosynthesis</keyword>
<dbReference type="EC" id="6.3.4.14" evidence="4 14"/>
<evidence type="ECO:0000256" key="2">
    <source>
        <dbReference type="ARBA" id="ARBA00004956"/>
    </source>
</evidence>
<dbReference type="InterPro" id="IPR011764">
    <property type="entry name" value="Biotin_carboxylation_dom"/>
</dbReference>
<protein>
    <recommendedName>
        <fullName evidence="4 14">Biotin carboxylase</fullName>
        <ecNumber evidence="4 14">6.3.4.14</ecNumber>
    </recommendedName>
    <alternativeName>
        <fullName evidence="14">Acetyl-coenzyme A carboxylase biotin carboxylase subunit A</fullName>
    </alternativeName>
</protein>
<dbReference type="Proteomes" id="UP000192813">
    <property type="component" value="Unassembled WGS sequence"/>
</dbReference>
<evidence type="ECO:0000256" key="12">
    <source>
        <dbReference type="ARBA" id="ARBA00048600"/>
    </source>
</evidence>
<dbReference type="PANTHER" id="PTHR48095:SF2">
    <property type="entry name" value="BIOTIN CARBOXYLASE, CHLOROPLASTIC"/>
    <property type="match status" value="1"/>
</dbReference>
<proteinExistence type="predicted"/>
<accession>A0A2J9PQI9</accession>
<dbReference type="SUPFAM" id="SSF51246">
    <property type="entry name" value="Rudiment single hybrid motif"/>
    <property type="match status" value="1"/>
</dbReference>